<keyword evidence="3" id="KW-1185">Reference proteome</keyword>
<dbReference type="AlphaFoldDB" id="A0AAD6UDW9"/>
<dbReference type="Pfam" id="PF20414">
    <property type="entry name" value="DUF6698"/>
    <property type="match status" value="1"/>
</dbReference>
<organism evidence="2 3">
    <name type="scientific">Mycena belliarum</name>
    <dbReference type="NCBI Taxonomy" id="1033014"/>
    <lineage>
        <taxon>Eukaryota</taxon>
        <taxon>Fungi</taxon>
        <taxon>Dikarya</taxon>
        <taxon>Basidiomycota</taxon>
        <taxon>Agaricomycotina</taxon>
        <taxon>Agaricomycetes</taxon>
        <taxon>Agaricomycetidae</taxon>
        <taxon>Agaricales</taxon>
        <taxon>Marasmiineae</taxon>
        <taxon>Mycenaceae</taxon>
        <taxon>Mycena</taxon>
    </lineage>
</organism>
<dbReference type="Proteomes" id="UP001222325">
    <property type="component" value="Unassembled WGS sequence"/>
</dbReference>
<evidence type="ECO:0000313" key="3">
    <source>
        <dbReference type="Proteomes" id="UP001222325"/>
    </source>
</evidence>
<sequence>MANTGPATPPATPHVTPPGPSVLSDMTNLPLPDALAIATAELAKSKADLETTQSLLNGLTRKSRKRKRKRNAIADDAESSDAPARNKVKTTPAEHTQDFFTHGRKIMRFIGPFENIHSIITHGLKMDTALFGDEPDEGPLELRMSESWRIIYQKFPGFHDLMLSIHKDLPLIEDISNQMASGMDNARSDDTGTLKPRILGLLEKTLSPDATVTLTTGSSKDGRGSAHPIVAPLLLPLEYTDKEEYPDPWTLIAAGELDINGKQFPCFLFPFGQVDDYTALETILTGPILLRSAKALLMGPASALKGDGWHRGKAGNASLIGLLTFTGRLIAYIACQVRFNLSSQQDWNKLDGHFDYEEFFWCLVGLFDDEQYGSKTIALYNRVVLGHAAGVAPAAGAVTSSIDVSSMTHLERLKAARTVAQAKASAAVAAAAAATC</sequence>
<feature type="compositionally biased region" description="Basic residues" evidence="1">
    <location>
        <begin position="61"/>
        <end position="71"/>
    </location>
</feature>
<evidence type="ECO:0000256" key="1">
    <source>
        <dbReference type="SAM" id="MobiDB-lite"/>
    </source>
</evidence>
<comment type="caution">
    <text evidence="2">The sequence shown here is derived from an EMBL/GenBank/DDBJ whole genome shotgun (WGS) entry which is preliminary data.</text>
</comment>
<protein>
    <submittedName>
        <fullName evidence="2">Uncharacterized protein</fullName>
    </submittedName>
</protein>
<dbReference type="InterPro" id="IPR046521">
    <property type="entry name" value="DUF6698"/>
</dbReference>
<reference evidence="2" key="1">
    <citation type="submission" date="2023-03" db="EMBL/GenBank/DDBJ databases">
        <title>Massive genome expansion in bonnet fungi (Mycena s.s.) driven by repeated elements and novel gene families across ecological guilds.</title>
        <authorList>
            <consortium name="Lawrence Berkeley National Laboratory"/>
            <person name="Harder C.B."/>
            <person name="Miyauchi S."/>
            <person name="Viragh M."/>
            <person name="Kuo A."/>
            <person name="Thoen E."/>
            <person name="Andreopoulos B."/>
            <person name="Lu D."/>
            <person name="Skrede I."/>
            <person name="Drula E."/>
            <person name="Henrissat B."/>
            <person name="Morin E."/>
            <person name="Kohler A."/>
            <person name="Barry K."/>
            <person name="LaButti K."/>
            <person name="Morin E."/>
            <person name="Salamov A."/>
            <person name="Lipzen A."/>
            <person name="Mereny Z."/>
            <person name="Hegedus B."/>
            <person name="Baldrian P."/>
            <person name="Stursova M."/>
            <person name="Weitz H."/>
            <person name="Taylor A."/>
            <person name="Grigoriev I.V."/>
            <person name="Nagy L.G."/>
            <person name="Martin F."/>
            <person name="Kauserud H."/>
        </authorList>
    </citation>
    <scope>NUCLEOTIDE SEQUENCE</scope>
    <source>
        <strain evidence="2">CBHHK173m</strain>
    </source>
</reference>
<feature type="region of interest" description="Disordered" evidence="1">
    <location>
        <begin position="1"/>
        <end position="25"/>
    </location>
</feature>
<evidence type="ECO:0000313" key="2">
    <source>
        <dbReference type="EMBL" id="KAJ7097120.1"/>
    </source>
</evidence>
<accession>A0AAD6UDW9</accession>
<feature type="region of interest" description="Disordered" evidence="1">
    <location>
        <begin position="58"/>
        <end position="97"/>
    </location>
</feature>
<proteinExistence type="predicted"/>
<feature type="compositionally biased region" description="Pro residues" evidence="1">
    <location>
        <begin position="7"/>
        <end position="20"/>
    </location>
</feature>
<gene>
    <name evidence="2" type="ORF">B0H15DRAFT_797835</name>
</gene>
<dbReference type="EMBL" id="JARJCN010000010">
    <property type="protein sequence ID" value="KAJ7097120.1"/>
    <property type="molecule type" value="Genomic_DNA"/>
</dbReference>
<name>A0AAD6UDW9_9AGAR</name>